<organism evidence="7 8">
    <name type="scientific">Pseudodesulfovibrio piezophilus (strain DSM 21447 / JCM 15486 / C1TLV30)</name>
    <name type="common">Desulfovibrio piezophilus</name>
    <dbReference type="NCBI Taxonomy" id="1322246"/>
    <lineage>
        <taxon>Bacteria</taxon>
        <taxon>Pseudomonadati</taxon>
        <taxon>Thermodesulfobacteriota</taxon>
        <taxon>Desulfovibrionia</taxon>
        <taxon>Desulfovibrionales</taxon>
        <taxon>Desulfovibrionaceae</taxon>
    </lineage>
</organism>
<keyword evidence="7" id="KW-0689">Ribosomal protein</keyword>
<dbReference type="STRING" id="1322246.BN4_10508"/>
<dbReference type="GO" id="GO:0032259">
    <property type="term" value="P:methylation"/>
    <property type="evidence" value="ECO:0007669"/>
    <property type="project" value="UniProtKB-KW"/>
</dbReference>
<dbReference type="eggNOG" id="COG2264">
    <property type="taxonomic scope" value="Bacteria"/>
</dbReference>
<feature type="binding site" evidence="6">
    <location>
        <position position="134"/>
    </location>
    <ligand>
        <name>S-adenosyl-L-methionine</name>
        <dbReference type="ChEBI" id="CHEBI:59789"/>
    </ligand>
</feature>
<protein>
    <recommendedName>
        <fullName evidence="6">Ribosomal protein L11 methyltransferase</fullName>
        <shortName evidence="6">L11 Mtase</shortName>
        <ecNumber evidence="6">2.1.1.-</ecNumber>
    </recommendedName>
</protein>
<gene>
    <name evidence="6 7" type="primary">prmA</name>
    <name evidence="7" type="ordered locus">BN4_10508</name>
</gene>
<feature type="binding site" evidence="6">
    <location>
        <position position="225"/>
    </location>
    <ligand>
        <name>S-adenosyl-L-methionine</name>
        <dbReference type="ChEBI" id="CHEBI:59789"/>
    </ligand>
</feature>
<reference evidence="7 8" key="1">
    <citation type="journal article" date="2013" name="PLoS ONE">
        <title>The first genomic and proteomic characterization of a deep-sea sulfate reducer: insights into the piezophilic lifestyle of Desulfovibrio piezophilus.</title>
        <authorList>
            <person name="Pradel N."/>
            <person name="Ji B."/>
            <person name="Gimenez G."/>
            <person name="Talla E."/>
            <person name="Lenoble P."/>
            <person name="Garel M."/>
            <person name="Tamburini C."/>
            <person name="Fourquet P."/>
            <person name="Lebrun R."/>
            <person name="Bertin P."/>
            <person name="Denis Y."/>
            <person name="Pophillat M."/>
            <person name="Barbe V."/>
            <person name="Ollivier B."/>
            <person name="Dolla A."/>
        </authorList>
    </citation>
    <scope>NUCLEOTIDE SEQUENCE [LARGE SCALE GENOMIC DNA]</scope>
    <source>
        <strain evidence="8">DSM 10523 / SB164P1</strain>
    </source>
</reference>
<sequence length="292" mass="32082">MEQAKMSTLFKIEFTIAEDKADEAGIFISSKVPHGWEETPSAEGRRMTLFLEDHILGIEIVKEFESHFPDAEILHSEQKKEDWALAWKDFFTPVTCGKTFTILPPWLKSQGTETSQNIIIEPKMAFGTGHHPTTALCLKTIGNLWNKKALHSDQTFLDLGTGSGILGIGLGKLGLTGLGLDTDPQAIICAKENVKNNKVCGKLTLAVGSINSLDRNINYDVIVANILSGPLIEMASDIIPHIKKGGSLILSGILTEKQADAVAETYERYNIGTPARFIEGEWSCLVWETVEN</sequence>
<keyword evidence="2 6" id="KW-0963">Cytoplasm</keyword>
<evidence type="ECO:0000256" key="4">
    <source>
        <dbReference type="ARBA" id="ARBA00022679"/>
    </source>
</evidence>
<dbReference type="NCBIfam" id="TIGR00406">
    <property type="entry name" value="prmA"/>
    <property type="match status" value="1"/>
</dbReference>
<reference evidence="8" key="2">
    <citation type="journal article" date="2013" name="Stand. Genomic Sci.">
        <title>Complete genome sequence of Desulfocapsa sulfexigens, a marine deltaproteobacterium specialized in disproportionating inorganic sulfur compounds.</title>
        <authorList>
            <person name="Finster K.W."/>
            <person name="Kjeldsen K.U."/>
            <person name="Kube M."/>
            <person name="Reinhardt R."/>
            <person name="Mussmann M."/>
            <person name="Amann R."/>
            <person name="Schreiber L."/>
        </authorList>
    </citation>
    <scope>NUCLEOTIDE SEQUENCE [LARGE SCALE GENOMIC DNA]</scope>
    <source>
        <strain evidence="8">DSM 10523 / SB164P1</strain>
    </source>
</reference>
<dbReference type="HOGENOM" id="CLU_049382_3_1_7"/>
<evidence type="ECO:0000313" key="7">
    <source>
        <dbReference type="EMBL" id="CCH47746.1"/>
    </source>
</evidence>
<dbReference type="InterPro" id="IPR050078">
    <property type="entry name" value="Ribosomal_L11_MeTrfase_PrmA"/>
</dbReference>
<keyword evidence="5 6" id="KW-0949">S-adenosyl-L-methionine</keyword>
<dbReference type="SUPFAM" id="SSF53335">
    <property type="entry name" value="S-adenosyl-L-methionine-dependent methyltransferases"/>
    <property type="match status" value="1"/>
</dbReference>
<feature type="binding site" evidence="6">
    <location>
        <position position="181"/>
    </location>
    <ligand>
        <name>S-adenosyl-L-methionine</name>
        <dbReference type="ChEBI" id="CHEBI:59789"/>
    </ligand>
</feature>
<dbReference type="EC" id="2.1.1.-" evidence="6"/>
<evidence type="ECO:0000256" key="3">
    <source>
        <dbReference type="ARBA" id="ARBA00022603"/>
    </source>
</evidence>
<evidence type="ECO:0000313" key="8">
    <source>
        <dbReference type="Proteomes" id="UP000011724"/>
    </source>
</evidence>
<keyword evidence="3 6" id="KW-0489">Methyltransferase</keyword>
<proteinExistence type="inferred from homology"/>
<evidence type="ECO:0000256" key="6">
    <source>
        <dbReference type="HAMAP-Rule" id="MF_00735"/>
    </source>
</evidence>
<evidence type="ECO:0000256" key="1">
    <source>
        <dbReference type="ARBA" id="ARBA00009741"/>
    </source>
</evidence>
<comment type="catalytic activity">
    <reaction evidence="6">
        <text>L-lysyl-[protein] + 3 S-adenosyl-L-methionine = N(6),N(6),N(6)-trimethyl-L-lysyl-[protein] + 3 S-adenosyl-L-homocysteine + 3 H(+)</text>
        <dbReference type="Rhea" id="RHEA:54192"/>
        <dbReference type="Rhea" id="RHEA-COMP:9752"/>
        <dbReference type="Rhea" id="RHEA-COMP:13826"/>
        <dbReference type="ChEBI" id="CHEBI:15378"/>
        <dbReference type="ChEBI" id="CHEBI:29969"/>
        <dbReference type="ChEBI" id="CHEBI:57856"/>
        <dbReference type="ChEBI" id="CHEBI:59789"/>
        <dbReference type="ChEBI" id="CHEBI:61961"/>
    </reaction>
</comment>
<dbReference type="PANTHER" id="PTHR43648:SF1">
    <property type="entry name" value="ELECTRON TRANSFER FLAVOPROTEIN BETA SUBUNIT LYSINE METHYLTRANSFERASE"/>
    <property type="match status" value="1"/>
</dbReference>
<feature type="binding site" evidence="6">
    <location>
        <position position="160"/>
    </location>
    <ligand>
        <name>S-adenosyl-L-methionine</name>
        <dbReference type="ChEBI" id="CHEBI:59789"/>
    </ligand>
</feature>
<name>M1WJE3_PSEP2</name>
<dbReference type="InterPro" id="IPR029063">
    <property type="entry name" value="SAM-dependent_MTases_sf"/>
</dbReference>
<keyword evidence="8" id="KW-1185">Reference proteome</keyword>
<dbReference type="KEGG" id="dpi:BN4_10508"/>
<dbReference type="Gene3D" id="3.40.50.150">
    <property type="entry name" value="Vaccinia Virus protein VP39"/>
    <property type="match status" value="1"/>
</dbReference>
<evidence type="ECO:0000256" key="5">
    <source>
        <dbReference type="ARBA" id="ARBA00022691"/>
    </source>
</evidence>
<keyword evidence="4 6" id="KW-0808">Transferase</keyword>
<comment type="subcellular location">
    <subcellularLocation>
        <location evidence="6">Cytoplasm</location>
    </subcellularLocation>
</comment>
<dbReference type="HAMAP" id="MF_00735">
    <property type="entry name" value="Methyltr_PrmA"/>
    <property type="match status" value="1"/>
</dbReference>
<dbReference type="GO" id="GO:0005737">
    <property type="term" value="C:cytoplasm"/>
    <property type="evidence" value="ECO:0007669"/>
    <property type="project" value="UniProtKB-SubCell"/>
</dbReference>
<dbReference type="GO" id="GO:0016279">
    <property type="term" value="F:protein-lysine N-methyltransferase activity"/>
    <property type="evidence" value="ECO:0007669"/>
    <property type="project" value="RHEA"/>
</dbReference>
<dbReference type="PANTHER" id="PTHR43648">
    <property type="entry name" value="ELECTRON TRANSFER FLAVOPROTEIN BETA SUBUNIT LYSINE METHYLTRANSFERASE"/>
    <property type="match status" value="1"/>
</dbReference>
<evidence type="ECO:0000256" key="2">
    <source>
        <dbReference type="ARBA" id="ARBA00022490"/>
    </source>
</evidence>
<dbReference type="InterPro" id="IPR004498">
    <property type="entry name" value="Ribosomal_PrmA_MeTrfase"/>
</dbReference>
<dbReference type="Pfam" id="PF06325">
    <property type="entry name" value="PrmA"/>
    <property type="match status" value="1"/>
</dbReference>
<dbReference type="AlphaFoldDB" id="M1WJE3"/>
<dbReference type="Proteomes" id="UP000011724">
    <property type="component" value="Chromosome"/>
</dbReference>
<keyword evidence="7" id="KW-0687">Ribonucleoprotein</keyword>
<dbReference type="EMBL" id="FO203427">
    <property type="protein sequence ID" value="CCH47746.1"/>
    <property type="molecule type" value="Genomic_DNA"/>
</dbReference>
<dbReference type="GO" id="GO:0005840">
    <property type="term" value="C:ribosome"/>
    <property type="evidence" value="ECO:0007669"/>
    <property type="project" value="UniProtKB-KW"/>
</dbReference>
<comment type="function">
    <text evidence="6">Methylates ribosomal protein L11.</text>
</comment>
<dbReference type="PATRIC" id="fig|879567.3.peg.529"/>
<comment type="similarity">
    <text evidence="1 6">Belongs to the methyltransferase superfamily. PrmA family.</text>
</comment>
<dbReference type="BioCyc" id="DPIE1322246:BN4_RS02630-MONOMER"/>
<accession>M1WJE3</accession>